<protein>
    <submittedName>
        <fullName evidence="2">Uncharacterized protein</fullName>
    </submittedName>
</protein>
<comment type="caution">
    <text evidence="2">The sequence shown here is derived from an EMBL/GenBank/DDBJ whole genome shotgun (WGS) entry which is preliminary data.</text>
</comment>
<keyword evidence="3" id="KW-1185">Reference proteome</keyword>
<feature type="chain" id="PRO_5022760663" evidence="1">
    <location>
        <begin position="30"/>
        <end position="631"/>
    </location>
</feature>
<dbReference type="EMBL" id="SIHJ01000001">
    <property type="protein sequence ID" value="TWT37074.1"/>
    <property type="molecule type" value="Genomic_DNA"/>
</dbReference>
<dbReference type="Proteomes" id="UP000316714">
    <property type="component" value="Unassembled WGS sequence"/>
</dbReference>
<sequence length="631" mass="68355" precursor="true">MATPVTLPPTGWLCACIALLTLAGGAAQAAPDDSAEPAAAEPAVRAPADEEVAAARGELSAVLNRLERRMGAGSPNAEAWKRYLQWDALSRFASGEPDAQLTNLQLSIDRLTSGEPGLELDEFQGVATAAQRLFDLLLIGTLPDAESFAATQATQLDSLLAEQPQLLDPRASFAAEQRLDFFRGAPGGGRRAERLARRFGEPNLFLDASEELLARLARRPVHNVGPVREVILGTRVTGTGDTHGSLSVATVASADSARLRVSMTGATSSQTVGVNGPAVIHSDGTTTFAGSKLVEITREDFSAARSVFDATTHTCTTGIYKKGGGFGERIVRAVAKRRVAEQKPQADRIAGDRAELRLQSEFDRQVEQELGVARRNFEREFLAPLKRRHAEPRRLDFRTSDDRLHVGMLQATRGQLAAPDAPPTAPADDLSLRLHQSAANNLASAILSGATLSRDSADEPTKLNVPVPDWAKKLARQSAQDTEQATPAEFKPWRLTFRRNRPISFRFSEDEVEVIIHAARVEAGGDEFRGWDIILLFEPAEADGRTVLARKGEVDALPTAFDPRRGGRLNSRQVGFRNNLKAQLNKQRDGEEGLPEIVELGPIELRDGRGELTANRLSSTAGWLALTWLAH</sequence>
<keyword evidence="1" id="KW-0732">Signal</keyword>
<name>A0A5C5VEK0_9BACT</name>
<evidence type="ECO:0000256" key="1">
    <source>
        <dbReference type="SAM" id="SignalP"/>
    </source>
</evidence>
<dbReference type="OrthoDB" id="245674at2"/>
<evidence type="ECO:0000313" key="3">
    <source>
        <dbReference type="Proteomes" id="UP000316714"/>
    </source>
</evidence>
<dbReference type="AlphaFoldDB" id="A0A5C5VEK0"/>
<reference evidence="2 3" key="1">
    <citation type="submission" date="2019-02" db="EMBL/GenBank/DDBJ databases">
        <title>Deep-cultivation of Planctomycetes and their phenomic and genomic characterization uncovers novel biology.</title>
        <authorList>
            <person name="Wiegand S."/>
            <person name="Jogler M."/>
            <person name="Boedeker C."/>
            <person name="Pinto D."/>
            <person name="Vollmers J."/>
            <person name="Rivas-Marin E."/>
            <person name="Kohn T."/>
            <person name="Peeters S.H."/>
            <person name="Heuer A."/>
            <person name="Rast P."/>
            <person name="Oberbeckmann S."/>
            <person name="Bunk B."/>
            <person name="Jeske O."/>
            <person name="Meyerdierks A."/>
            <person name="Storesund J.E."/>
            <person name="Kallscheuer N."/>
            <person name="Luecker S."/>
            <person name="Lage O.M."/>
            <person name="Pohl T."/>
            <person name="Merkel B.J."/>
            <person name="Hornburger P."/>
            <person name="Mueller R.-W."/>
            <person name="Bruemmer F."/>
            <person name="Labrenz M."/>
            <person name="Spormann A.M."/>
            <person name="Op Den Camp H."/>
            <person name="Overmann J."/>
            <person name="Amann R."/>
            <person name="Jetten M.S.M."/>
            <person name="Mascher T."/>
            <person name="Medema M.H."/>
            <person name="Devos D.P."/>
            <person name="Kaster A.-K."/>
            <person name="Ovreas L."/>
            <person name="Rohde M."/>
            <person name="Galperin M.Y."/>
            <person name="Jogler C."/>
        </authorList>
    </citation>
    <scope>NUCLEOTIDE SEQUENCE [LARGE SCALE GENOMIC DNA]</scope>
    <source>
        <strain evidence="2 3">KOR34</strain>
    </source>
</reference>
<proteinExistence type="predicted"/>
<accession>A0A5C5VEK0</accession>
<gene>
    <name evidence="2" type="ORF">KOR34_20210</name>
</gene>
<evidence type="ECO:0000313" key="2">
    <source>
        <dbReference type="EMBL" id="TWT37074.1"/>
    </source>
</evidence>
<feature type="signal peptide" evidence="1">
    <location>
        <begin position="1"/>
        <end position="29"/>
    </location>
</feature>
<organism evidence="2 3">
    <name type="scientific">Posidoniimonas corsicana</name>
    <dbReference type="NCBI Taxonomy" id="1938618"/>
    <lineage>
        <taxon>Bacteria</taxon>
        <taxon>Pseudomonadati</taxon>
        <taxon>Planctomycetota</taxon>
        <taxon>Planctomycetia</taxon>
        <taxon>Pirellulales</taxon>
        <taxon>Lacipirellulaceae</taxon>
        <taxon>Posidoniimonas</taxon>
    </lineage>
</organism>